<name>A0A6I4TX12_9SPHN</name>
<reference evidence="7 8" key="1">
    <citation type="submission" date="2019-12" db="EMBL/GenBank/DDBJ databases">
        <title>Genomic-based taxomic classification of the family Erythrobacteraceae.</title>
        <authorList>
            <person name="Xu L."/>
        </authorList>
    </citation>
    <scope>NUCLEOTIDE SEQUENCE [LARGE SCALE GENOMIC DNA]</scope>
    <source>
        <strain evidence="7 8">S36</strain>
    </source>
</reference>
<dbReference type="EMBL" id="WTYJ01000002">
    <property type="protein sequence ID" value="MXO99357.1"/>
    <property type="molecule type" value="Genomic_DNA"/>
</dbReference>
<dbReference type="GO" id="GO:0009401">
    <property type="term" value="P:phosphoenolpyruvate-dependent sugar phosphotransferase system"/>
    <property type="evidence" value="ECO:0007669"/>
    <property type="project" value="UniProtKB-KW"/>
</dbReference>
<dbReference type="Gene3D" id="3.30.1340.10">
    <property type="entry name" value="HPr-like"/>
    <property type="match status" value="1"/>
</dbReference>
<dbReference type="OrthoDB" id="9798965at2"/>
<keyword evidence="3" id="KW-0963">Cytoplasm</keyword>
<evidence type="ECO:0000256" key="3">
    <source>
        <dbReference type="ARBA" id="ARBA00022490"/>
    </source>
</evidence>
<evidence type="ECO:0000256" key="1">
    <source>
        <dbReference type="ARBA" id="ARBA00004496"/>
    </source>
</evidence>
<dbReference type="PANTHER" id="PTHR33705">
    <property type="entry name" value="PHOSPHOCARRIER PROTEIN HPR"/>
    <property type="match status" value="1"/>
</dbReference>
<accession>A0A6I4TX12</accession>
<dbReference type="GO" id="GO:0005737">
    <property type="term" value="C:cytoplasm"/>
    <property type="evidence" value="ECO:0007669"/>
    <property type="project" value="UniProtKB-SubCell"/>
</dbReference>
<evidence type="ECO:0000256" key="2">
    <source>
        <dbReference type="ARBA" id="ARBA00010736"/>
    </source>
</evidence>
<comment type="subcellular location">
    <subcellularLocation>
        <location evidence="1">Cytoplasm</location>
    </subcellularLocation>
</comment>
<sequence>MRGAPISRSPPNSSARWHNAGRCGVGEFSREVLIVNKRGLHARASAKFVNAVAAMEGSQVRVSKDGHNASGGSILGLMMLGAAKGDTIELAVSGEAAEQRLGELVALVEDGFGED</sequence>
<dbReference type="Pfam" id="PF00381">
    <property type="entry name" value="PTS-HPr"/>
    <property type="match status" value="1"/>
</dbReference>
<protein>
    <submittedName>
        <fullName evidence="7">HPr family phosphocarrier protein</fullName>
    </submittedName>
</protein>
<dbReference type="PROSITE" id="PS51350">
    <property type="entry name" value="PTS_HPR_DOM"/>
    <property type="match status" value="1"/>
</dbReference>
<dbReference type="SUPFAM" id="SSF55594">
    <property type="entry name" value="HPr-like"/>
    <property type="match status" value="1"/>
</dbReference>
<dbReference type="PANTHER" id="PTHR33705:SF2">
    <property type="entry name" value="PHOSPHOCARRIER PROTEIN NPR"/>
    <property type="match status" value="1"/>
</dbReference>
<organism evidence="7 8">
    <name type="scientific">Croceibacterium xixiisoli</name>
    <dbReference type="NCBI Taxonomy" id="1476466"/>
    <lineage>
        <taxon>Bacteria</taxon>
        <taxon>Pseudomonadati</taxon>
        <taxon>Pseudomonadota</taxon>
        <taxon>Alphaproteobacteria</taxon>
        <taxon>Sphingomonadales</taxon>
        <taxon>Erythrobacteraceae</taxon>
        <taxon>Croceibacterium</taxon>
    </lineage>
</organism>
<proteinExistence type="inferred from homology"/>
<comment type="similarity">
    <text evidence="2">Belongs to the HPr family.</text>
</comment>
<comment type="caution">
    <text evidence="7">The sequence shown here is derived from an EMBL/GenBank/DDBJ whole genome shotgun (WGS) entry which is preliminary data.</text>
</comment>
<evidence type="ECO:0000256" key="5">
    <source>
        <dbReference type="SAM" id="MobiDB-lite"/>
    </source>
</evidence>
<dbReference type="PRINTS" id="PR00107">
    <property type="entry name" value="PHOSPHOCPHPR"/>
</dbReference>
<feature type="region of interest" description="Disordered" evidence="5">
    <location>
        <begin position="1"/>
        <end position="20"/>
    </location>
</feature>
<dbReference type="Proteomes" id="UP000469430">
    <property type="component" value="Unassembled WGS sequence"/>
</dbReference>
<evidence type="ECO:0000313" key="7">
    <source>
        <dbReference type="EMBL" id="MXO99357.1"/>
    </source>
</evidence>
<feature type="domain" description="HPr" evidence="6">
    <location>
        <begin position="27"/>
        <end position="115"/>
    </location>
</feature>
<dbReference type="AlphaFoldDB" id="A0A6I4TX12"/>
<keyword evidence="8" id="KW-1185">Reference proteome</keyword>
<dbReference type="NCBIfam" id="TIGR01003">
    <property type="entry name" value="PTS_HPr_family"/>
    <property type="match status" value="1"/>
</dbReference>
<dbReference type="InterPro" id="IPR050399">
    <property type="entry name" value="HPr"/>
</dbReference>
<keyword evidence="4" id="KW-0598">Phosphotransferase system</keyword>
<dbReference type="PROSITE" id="PS00369">
    <property type="entry name" value="PTS_HPR_HIS"/>
    <property type="match status" value="1"/>
</dbReference>
<dbReference type="InterPro" id="IPR001020">
    <property type="entry name" value="PTS_HPr_His_P_site"/>
</dbReference>
<dbReference type="InterPro" id="IPR035895">
    <property type="entry name" value="HPr-like_sf"/>
</dbReference>
<evidence type="ECO:0000313" key="8">
    <source>
        <dbReference type="Proteomes" id="UP000469430"/>
    </source>
</evidence>
<dbReference type="InterPro" id="IPR000032">
    <property type="entry name" value="HPr-like"/>
</dbReference>
<evidence type="ECO:0000259" key="6">
    <source>
        <dbReference type="PROSITE" id="PS51350"/>
    </source>
</evidence>
<evidence type="ECO:0000256" key="4">
    <source>
        <dbReference type="ARBA" id="ARBA00022683"/>
    </source>
</evidence>
<gene>
    <name evidence="7" type="ORF">GRI97_10185</name>
</gene>